<keyword evidence="5" id="KW-0539">Nucleus</keyword>
<keyword evidence="8" id="KW-1185">Reference proteome</keyword>
<feature type="compositionally biased region" description="Basic and acidic residues" evidence="6">
    <location>
        <begin position="422"/>
        <end position="431"/>
    </location>
</feature>
<proteinExistence type="inferred from homology"/>
<dbReference type="OrthoDB" id="5583at2759"/>
<feature type="region of interest" description="Disordered" evidence="6">
    <location>
        <begin position="256"/>
        <end position="291"/>
    </location>
</feature>
<dbReference type="InParanoid" id="G8YQE1"/>
<comment type="similarity">
    <text evidence="2">Belongs to the SNU66/SART1 family.</text>
</comment>
<comment type="subcellular location">
    <subcellularLocation>
        <location evidence="1">Nucleus</location>
    </subcellularLocation>
</comment>
<feature type="compositionally biased region" description="Basic and acidic residues" evidence="6">
    <location>
        <begin position="200"/>
        <end position="221"/>
    </location>
</feature>
<feature type="region of interest" description="Disordered" evidence="6">
    <location>
        <begin position="114"/>
        <end position="157"/>
    </location>
</feature>
<sequence length="599" mass="67880">MGEEISLSVEETNELRRRIGLPLLPVAPSIEDDKAKSKSSAKESLSIEETNRLRMSLGLQPIPITSNNFTDDDSSETQNFQKYQSEIHSRKKDRSLLKKLEEAKLKSLSKKFTIESEESNENPENDMDSWLNRLSNKSNKPVRKVAATDKAQAARPNLAHTEQEMGELADNDILTVKDNTVVGEDEDILENDKLVDIKRTEKEAENRKRLENMKKGGKHFDLNSSDDENIEKPSNLGDASKNLARVASDLFDDILGDAPSVQAPKKKPKIKMKKIDNKNSSKSKRKSATLELDDSDLKLSAVKLDDLQGNVMEDLLEEESNLQETLKRSRVVKQRIRKQMTKEDLEKDIESLRTGDNDEDSDRETFDRPNPGNFLFDHNEGLLGVLDQKLLSAKPEVALETDEAEKNNNIHGNDSEAPQENLEPKKADEEEKISFNSGLSSTLNFLRSRNILNDSSASTSDNARVKQEMSKEAELLKLKISIEERLVREELESNKGFMNKPRDERENLIKSLLEQRLAEKNIVSQDKRAADNKISANYNPSVKLSYRDEMGNILSQKEAYKQLSHKFHGVNPGKANIDKKLKRMAARSKEGSHFDDRIL</sequence>
<evidence type="ECO:0000313" key="7">
    <source>
        <dbReference type="EMBL" id="CCE78876.1"/>
    </source>
</evidence>
<dbReference type="Pfam" id="PF19252">
    <property type="entry name" value="HIND"/>
    <property type="match status" value="2"/>
</dbReference>
<evidence type="ECO:0000256" key="3">
    <source>
        <dbReference type="ARBA" id="ARBA00022664"/>
    </source>
</evidence>
<dbReference type="GO" id="GO:0045292">
    <property type="term" value="P:mRNA cis splicing, via spliceosome"/>
    <property type="evidence" value="ECO:0007669"/>
    <property type="project" value="TreeGrafter"/>
</dbReference>
<feature type="compositionally biased region" description="Polar residues" evidence="6">
    <location>
        <begin position="76"/>
        <end position="86"/>
    </location>
</feature>
<dbReference type="OMA" id="RFHGTKS"/>
<feature type="compositionally biased region" description="Acidic residues" evidence="6">
    <location>
        <begin position="115"/>
        <end position="127"/>
    </location>
</feature>
<dbReference type="AlphaFoldDB" id="G8YQE1"/>
<dbReference type="GO" id="GO:0046540">
    <property type="term" value="C:U4/U6 x U5 tri-snRNP complex"/>
    <property type="evidence" value="ECO:0007669"/>
    <property type="project" value="InterPro"/>
</dbReference>
<dbReference type="InterPro" id="IPR045347">
    <property type="entry name" value="HIND"/>
</dbReference>
<dbReference type="eggNOG" id="KOG2217">
    <property type="taxonomic scope" value="Eukaryota"/>
</dbReference>
<dbReference type="InterPro" id="IPR005011">
    <property type="entry name" value="SNU66/SART1"/>
</dbReference>
<feature type="region of interest" description="Disordered" evidence="6">
    <location>
        <begin position="200"/>
        <end position="238"/>
    </location>
</feature>
<dbReference type="EMBL" id="FO082056">
    <property type="protein sequence ID" value="CCE78876.1"/>
    <property type="molecule type" value="Genomic_DNA"/>
</dbReference>
<dbReference type="PANTHER" id="PTHR14152">
    <property type="entry name" value="SQUAMOUS CELL CARCINOMA ANTIGEN RECOGNISED BY CYTOTOXIC T LYMPHOCYTES"/>
    <property type="match status" value="1"/>
</dbReference>
<feature type="compositionally biased region" description="Basic and acidic residues" evidence="6">
    <location>
        <begin position="347"/>
        <end position="356"/>
    </location>
</feature>
<dbReference type="Proteomes" id="UP000005222">
    <property type="component" value="Chromosome D"/>
</dbReference>
<evidence type="ECO:0000256" key="1">
    <source>
        <dbReference type="ARBA" id="ARBA00004123"/>
    </source>
</evidence>
<reference evidence="7 8" key="1">
    <citation type="journal article" date="2012" name="G3 (Bethesda)">
        <title>Pichia sorbitophila, an interspecies yeast hybrid reveals early steps of genome resolution following polyploidization.</title>
        <authorList>
            <person name="Leh Louis V."/>
            <person name="Despons L."/>
            <person name="Friedrich A."/>
            <person name="Martin T."/>
            <person name="Durrens P."/>
            <person name="Casaregola S."/>
            <person name="Neuveglise C."/>
            <person name="Fairhead C."/>
            <person name="Marck C."/>
            <person name="Cruz J.A."/>
            <person name="Straub M.L."/>
            <person name="Kugler V."/>
            <person name="Sacerdot C."/>
            <person name="Uzunov Z."/>
            <person name="Thierry A."/>
            <person name="Weiss S."/>
            <person name="Bleykasten C."/>
            <person name="De Montigny J."/>
            <person name="Jacques N."/>
            <person name="Jung P."/>
            <person name="Lemaire M."/>
            <person name="Mallet S."/>
            <person name="Morel G."/>
            <person name="Richard G.F."/>
            <person name="Sarkar A."/>
            <person name="Savel G."/>
            <person name="Schacherer J."/>
            <person name="Seret M.L."/>
            <person name="Talla E."/>
            <person name="Samson G."/>
            <person name="Jubin C."/>
            <person name="Poulain J."/>
            <person name="Vacherie B."/>
            <person name="Barbe V."/>
            <person name="Pelletier E."/>
            <person name="Sherman D.J."/>
            <person name="Westhof E."/>
            <person name="Weissenbach J."/>
            <person name="Baret P.V."/>
            <person name="Wincker P."/>
            <person name="Gaillardin C."/>
            <person name="Dujon B."/>
            <person name="Souciet J.L."/>
        </authorList>
    </citation>
    <scope>NUCLEOTIDE SEQUENCE [LARGE SCALE GENOMIC DNA]</scope>
    <source>
        <strain evidence="8">ATCC MYA-4447 / BCRC 22081 / CBS 7064 / NBRC 10061 / NRRL Y-12695</strain>
    </source>
</reference>
<evidence type="ECO:0000256" key="2">
    <source>
        <dbReference type="ARBA" id="ARBA00006076"/>
    </source>
</evidence>
<evidence type="ECO:0000256" key="5">
    <source>
        <dbReference type="ARBA" id="ARBA00023242"/>
    </source>
</evidence>
<dbReference type="PANTHER" id="PTHR14152:SF5">
    <property type="entry name" value="U4_U6.U5 TRI-SNRNP-ASSOCIATED PROTEIN 1"/>
    <property type="match status" value="1"/>
</dbReference>
<gene>
    <name evidence="7" type="primary">Piso0_000910</name>
    <name evidence="7" type="ORF">GNLVRS01_PISO0D06779g</name>
</gene>
<name>G8YQE1_PICSO</name>
<dbReference type="Pfam" id="PF03343">
    <property type="entry name" value="SART-1"/>
    <property type="match status" value="1"/>
</dbReference>
<evidence type="ECO:0000256" key="6">
    <source>
        <dbReference type="SAM" id="MobiDB-lite"/>
    </source>
</evidence>
<accession>G8YQE1</accession>
<dbReference type="STRING" id="559304.G8YQE1"/>
<feature type="region of interest" description="Disordered" evidence="6">
    <location>
        <begin position="28"/>
        <end position="93"/>
    </location>
</feature>
<dbReference type="HOGENOM" id="CLU_018358_0_0_1"/>
<feature type="region of interest" description="Disordered" evidence="6">
    <location>
        <begin position="400"/>
        <end position="431"/>
    </location>
</feature>
<keyword evidence="4" id="KW-0508">mRNA splicing</keyword>
<organism evidence="7 8">
    <name type="scientific">Pichia sorbitophila (strain ATCC MYA-4447 / BCRC 22081 / CBS 7064 / NBRC 10061 / NRRL Y-12695)</name>
    <name type="common">Hybrid yeast</name>
    <dbReference type="NCBI Taxonomy" id="559304"/>
    <lineage>
        <taxon>Eukaryota</taxon>
        <taxon>Fungi</taxon>
        <taxon>Dikarya</taxon>
        <taxon>Ascomycota</taxon>
        <taxon>Saccharomycotina</taxon>
        <taxon>Pichiomycetes</taxon>
        <taxon>Debaryomycetaceae</taxon>
        <taxon>Millerozyma</taxon>
    </lineage>
</organism>
<feature type="region of interest" description="Disordered" evidence="6">
    <location>
        <begin position="347"/>
        <end position="373"/>
    </location>
</feature>
<evidence type="ECO:0000313" key="8">
    <source>
        <dbReference type="Proteomes" id="UP000005222"/>
    </source>
</evidence>
<dbReference type="GO" id="GO:0000481">
    <property type="term" value="P:maturation of 5S rRNA"/>
    <property type="evidence" value="ECO:0007669"/>
    <property type="project" value="TreeGrafter"/>
</dbReference>
<keyword evidence="3" id="KW-0507">mRNA processing</keyword>
<protein>
    <submittedName>
        <fullName evidence="7">Piso0_000910 protein</fullName>
    </submittedName>
</protein>
<evidence type="ECO:0000256" key="4">
    <source>
        <dbReference type="ARBA" id="ARBA00023187"/>
    </source>
</evidence>
<dbReference type="FunCoup" id="G8YQE1">
    <property type="interactions" value="1400"/>
</dbReference>
<feature type="compositionally biased region" description="Polar residues" evidence="6">
    <location>
        <begin position="407"/>
        <end position="418"/>
    </location>
</feature>